<keyword evidence="2" id="KW-1185">Reference proteome</keyword>
<proteinExistence type="predicted"/>
<reference evidence="1 2" key="1">
    <citation type="submission" date="2018-11" db="EMBL/GenBank/DDBJ databases">
        <authorList>
            <consortium name="Pathogen Informatics"/>
        </authorList>
    </citation>
    <scope>NUCLEOTIDE SEQUENCE [LARGE SCALE GENOMIC DNA]</scope>
    <source>
        <strain evidence="1 2">Zambia</strain>
    </source>
</reference>
<evidence type="ECO:0000313" key="1">
    <source>
        <dbReference type="EMBL" id="VDP34993.1"/>
    </source>
</evidence>
<organism evidence="1 2">
    <name type="scientific">Schistosoma margrebowiei</name>
    <dbReference type="NCBI Taxonomy" id="48269"/>
    <lineage>
        <taxon>Eukaryota</taxon>
        <taxon>Metazoa</taxon>
        <taxon>Spiralia</taxon>
        <taxon>Lophotrochozoa</taxon>
        <taxon>Platyhelminthes</taxon>
        <taxon>Trematoda</taxon>
        <taxon>Digenea</taxon>
        <taxon>Strigeidida</taxon>
        <taxon>Schistosomatoidea</taxon>
        <taxon>Schistosomatidae</taxon>
        <taxon>Schistosoma</taxon>
    </lineage>
</organism>
<accession>A0A3P8GKP1</accession>
<dbReference type="AlphaFoldDB" id="A0A3P8GKP1"/>
<evidence type="ECO:0000313" key="2">
    <source>
        <dbReference type="Proteomes" id="UP000277204"/>
    </source>
</evidence>
<dbReference type="EMBL" id="UZAI01018247">
    <property type="protein sequence ID" value="VDP34993.1"/>
    <property type="molecule type" value="Genomic_DNA"/>
</dbReference>
<name>A0A3P8GKP1_9TREM</name>
<gene>
    <name evidence="1" type="ORF">SMRZ_LOCUS20281</name>
</gene>
<protein>
    <submittedName>
        <fullName evidence="1">Uncharacterized protein</fullName>
    </submittedName>
</protein>
<sequence>MRIKMIWKRGYIYRDYWCTFTRYIICIKKFISQIISFINIIKFRFSFNL</sequence>
<dbReference type="Proteomes" id="UP000277204">
    <property type="component" value="Unassembled WGS sequence"/>
</dbReference>